<evidence type="ECO:0000256" key="3">
    <source>
        <dbReference type="SAM" id="SignalP"/>
    </source>
</evidence>
<dbReference type="InterPro" id="IPR019734">
    <property type="entry name" value="TPR_rpt"/>
</dbReference>
<gene>
    <name evidence="4" type="ORF">SAMN05443429_10646</name>
</gene>
<keyword evidence="3" id="KW-0732">Signal</keyword>
<protein>
    <submittedName>
        <fullName evidence="4">Tetratricopeptide repeat-containing protein</fullName>
    </submittedName>
</protein>
<feature type="compositionally biased region" description="Basic and acidic residues" evidence="2">
    <location>
        <begin position="200"/>
        <end position="211"/>
    </location>
</feature>
<feature type="region of interest" description="Disordered" evidence="2">
    <location>
        <begin position="142"/>
        <end position="245"/>
    </location>
</feature>
<feature type="repeat" description="TPR" evidence="1">
    <location>
        <begin position="96"/>
        <end position="129"/>
    </location>
</feature>
<dbReference type="SUPFAM" id="SSF48452">
    <property type="entry name" value="TPR-like"/>
    <property type="match status" value="1"/>
</dbReference>
<dbReference type="PROSITE" id="PS50005">
    <property type="entry name" value="TPR"/>
    <property type="match status" value="1"/>
</dbReference>
<feature type="signal peptide" evidence="3">
    <location>
        <begin position="1"/>
        <end position="21"/>
    </location>
</feature>
<evidence type="ECO:0000256" key="2">
    <source>
        <dbReference type="SAM" id="MobiDB-lite"/>
    </source>
</evidence>
<name>A0A1M6EZ52_9FLAO</name>
<dbReference type="SMART" id="SM00028">
    <property type="entry name" value="TPR"/>
    <property type="match status" value="3"/>
</dbReference>
<dbReference type="Proteomes" id="UP000184335">
    <property type="component" value="Unassembled WGS sequence"/>
</dbReference>
<dbReference type="STRING" id="1118202.SAMN05443429_10646"/>
<dbReference type="EMBL" id="FQYI01000006">
    <property type="protein sequence ID" value="SHI90733.1"/>
    <property type="molecule type" value="Genomic_DNA"/>
</dbReference>
<feature type="compositionally biased region" description="Basic and acidic residues" evidence="2">
    <location>
        <begin position="142"/>
        <end position="165"/>
    </location>
</feature>
<organism evidence="4 5">
    <name type="scientific">Cruoricaptor ignavus</name>
    <dbReference type="NCBI Taxonomy" id="1118202"/>
    <lineage>
        <taxon>Bacteria</taxon>
        <taxon>Pseudomonadati</taxon>
        <taxon>Bacteroidota</taxon>
        <taxon>Flavobacteriia</taxon>
        <taxon>Flavobacteriales</taxon>
        <taxon>Weeksellaceae</taxon>
        <taxon>Cruoricaptor</taxon>
    </lineage>
</organism>
<proteinExistence type="predicted"/>
<dbReference type="Pfam" id="PF00515">
    <property type="entry name" value="TPR_1"/>
    <property type="match status" value="1"/>
</dbReference>
<dbReference type="OrthoDB" id="1525165at2"/>
<sequence>MVHLYRLFLFFSLISSGLATAQKNYNALIFEGNQAFRNKDYEGSSSKFGDAARQQPNDFAAHYNLGNSFYKRKMFAEAEAEYAKAENLAKTREDKAAATYNRGNALMQAGRNMEAAEFYKKALKMDQFNEAARKNYQIAIKKQEQKQKKNKPEQRDQDKSQDNKNGDSPQDGKGQTPQDGGENGGENGRDGSGRMPQNNGEERRGMPKELEDQLLNRAGDKERETARKILNNNAYSAPRSRPKDW</sequence>
<dbReference type="Gene3D" id="1.25.40.10">
    <property type="entry name" value="Tetratricopeptide repeat domain"/>
    <property type="match status" value="1"/>
</dbReference>
<reference evidence="4 5" key="1">
    <citation type="submission" date="2016-11" db="EMBL/GenBank/DDBJ databases">
        <authorList>
            <person name="Jaros S."/>
            <person name="Januszkiewicz K."/>
            <person name="Wedrychowicz H."/>
        </authorList>
    </citation>
    <scope>NUCLEOTIDE SEQUENCE [LARGE SCALE GENOMIC DNA]</scope>
    <source>
        <strain evidence="4 5">DSM 25479</strain>
    </source>
</reference>
<evidence type="ECO:0000313" key="5">
    <source>
        <dbReference type="Proteomes" id="UP000184335"/>
    </source>
</evidence>
<dbReference type="RefSeq" id="WP_083541199.1">
    <property type="nucleotide sequence ID" value="NZ_FQYI01000006.1"/>
</dbReference>
<dbReference type="Pfam" id="PF13432">
    <property type="entry name" value="TPR_16"/>
    <property type="match status" value="1"/>
</dbReference>
<feature type="compositionally biased region" description="Basic and acidic residues" evidence="2">
    <location>
        <begin position="218"/>
        <end position="227"/>
    </location>
</feature>
<dbReference type="AlphaFoldDB" id="A0A1M6EZ52"/>
<accession>A0A1M6EZ52</accession>
<evidence type="ECO:0000313" key="4">
    <source>
        <dbReference type="EMBL" id="SHI90733.1"/>
    </source>
</evidence>
<dbReference type="InterPro" id="IPR011990">
    <property type="entry name" value="TPR-like_helical_dom_sf"/>
</dbReference>
<keyword evidence="1" id="KW-0802">TPR repeat</keyword>
<keyword evidence="5" id="KW-1185">Reference proteome</keyword>
<evidence type="ECO:0000256" key="1">
    <source>
        <dbReference type="PROSITE-ProRule" id="PRU00339"/>
    </source>
</evidence>
<feature type="chain" id="PRO_5012477646" evidence="3">
    <location>
        <begin position="22"/>
        <end position="245"/>
    </location>
</feature>